<reference evidence="1" key="2">
    <citation type="submission" date="2019-10" db="EMBL/GenBank/DDBJ databases">
        <authorList>
            <consortium name="NCBI Pathogen Detection Project"/>
        </authorList>
    </citation>
    <scope>NUCLEOTIDE SEQUENCE</scope>
    <source>
        <strain evidence="1">Salmonella enterica</strain>
    </source>
</reference>
<dbReference type="AlphaFoldDB" id="A0A6Y4PE80"/>
<accession>A0A6Y4PE80</accession>
<dbReference type="EMBL" id="DAAHEO010000026">
    <property type="protein sequence ID" value="HAB5789730.1"/>
    <property type="molecule type" value="Genomic_DNA"/>
</dbReference>
<comment type="caution">
    <text evidence="1">The sequence shown here is derived from an EMBL/GenBank/DDBJ whole genome shotgun (WGS) entry which is preliminary data.</text>
</comment>
<name>A0A6Y4PE80_SALHA</name>
<organism evidence="1">
    <name type="scientific">Salmonella hadar</name>
    <dbReference type="NCBI Taxonomy" id="149385"/>
    <lineage>
        <taxon>Bacteria</taxon>
        <taxon>Pseudomonadati</taxon>
        <taxon>Pseudomonadota</taxon>
        <taxon>Gammaproteobacteria</taxon>
        <taxon>Enterobacterales</taxon>
        <taxon>Enterobacteriaceae</taxon>
        <taxon>Salmonella</taxon>
    </lineage>
</organism>
<gene>
    <name evidence="1" type="ORF">GB346_22820</name>
</gene>
<evidence type="ECO:0000313" key="1">
    <source>
        <dbReference type="EMBL" id="HAB5789730.1"/>
    </source>
</evidence>
<reference evidence="1" key="1">
    <citation type="journal article" date="2018" name="Genome Biol.">
        <title>SKESA: strategic k-mer extension for scrupulous assemblies.</title>
        <authorList>
            <person name="Souvorov A."/>
            <person name="Agarwala R."/>
            <person name="Lipman D.J."/>
        </authorList>
    </citation>
    <scope>NUCLEOTIDE SEQUENCE</scope>
    <source>
        <strain evidence="1">Salmonella enterica</strain>
    </source>
</reference>
<proteinExistence type="predicted"/>
<protein>
    <submittedName>
        <fullName evidence="1">Uncharacterized protein</fullName>
    </submittedName>
</protein>
<sequence length="371" mass="42653">MELYSGKPEKAKAKHVFKNNDYYAGVYVRRETPIITAEHRASMEAGKAKRKASRFPHSAAKRRTFIKNFRRIDLKKTPGTPYFITLKPLDDLEPEHLSKALKGLIRILRSTGAEYIYMLEWAEYEDTPHIHLVANIPGATPSEVEAYVERIIRYWLGEMPENPNTRIKQDVRPVYNAPKLFGYMLKNTPDEFNTRAIATGKDWSVISVTGCSRGWKESKFDTVEVSRETGIAVKRELKKIVRSRGVRLKKCSKGCDAETKKAISEVSAFTVSGLPRTESERLVNQIADSQPLKERQFILKMRDLYRKAHEMGSQEGKGEIERLLLDKGYDMHHMFPEWEKPPMSRSERFGAVPLFRRLCKARKKAKATSSK</sequence>